<evidence type="ECO:0000313" key="5">
    <source>
        <dbReference type="Proteomes" id="UP000183805"/>
    </source>
</evidence>
<dbReference type="EMBL" id="CP032090">
    <property type="protein sequence ID" value="AXV65040.1"/>
    <property type="molecule type" value="Genomic_DNA"/>
</dbReference>
<feature type="signal peptide" evidence="2">
    <location>
        <begin position="1"/>
        <end position="26"/>
    </location>
</feature>
<proteinExistence type="predicted"/>
<name>A0AAD0RYN6_9GAMM</name>
<reference evidence="3 6" key="2">
    <citation type="submission" date="2018-08" db="EMBL/GenBank/DDBJ databases">
        <title>Draft genome sequence of Pseudoalteromonas donghaensis HJ51.</title>
        <authorList>
            <person name="Oh J."/>
            <person name="Roh D."/>
        </authorList>
    </citation>
    <scope>NUCLEOTIDE SEQUENCE [LARGE SCALE GENOMIC DNA]</scope>
    <source>
        <strain evidence="3 6">HJ51</strain>
    </source>
</reference>
<keyword evidence="2" id="KW-0732">Signal</keyword>
<dbReference type="Proteomes" id="UP000183805">
    <property type="component" value="Unassembled WGS sequence"/>
</dbReference>
<dbReference type="InterPro" id="IPR014094">
    <property type="entry name" value="LpoB"/>
</dbReference>
<dbReference type="AlphaFoldDB" id="A0AAD0RYN6"/>
<keyword evidence="5" id="KW-1185">Reference proteome</keyword>
<dbReference type="GeneID" id="99505221"/>
<feature type="chain" id="PRO_5042200004" description="Penicillin-binding protein activator LpoB" evidence="2">
    <location>
        <begin position="27"/>
        <end position="203"/>
    </location>
</feature>
<dbReference type="KEGG" id="pdj:D0907_07100"/>
<dbReference type="GO" id="GO:0009252">
    <property type="term" value="P:peptidoglycan biosynthetic process"/>
    <property type="evidence" value="ECO:0007669"/>
    <property type="project" value="TreeGrafter"/>
</dbReference>
<dbReference type="Pfam" id="PF13036">
    <property type="entry name" value="LpoB"/>
    <property type="match status" value="1"/>
</dbReference>
<organism evidence="3 6">
    <name type="scientific">Pseudoalteromonas lipolytica</name>
    <dbReference type="NCBI Taxonomy" id="570156"/>
    <lineage>
        <taxon>Bacteria</taxon>
        <taxon>Pseudomonadati</taxon>
        <taxon>Pseudomonadota</taxon>
        <taxon>Gammaproteobacteria</taxon>
        <taxon>Alteromonadales</taxon>
        <taxon>Pseudoalteromonadaceae</taxon>
        <taxon>Pseudoalteromonas</taxon>
    </lineage>
</organism>
<dbReference type="PROSITE" id="PS51257">
    <property type="entry name" value="PROKAR_LIPOPROTEIN"/>
    <property type="match status" value="1"/>
</dbReference>
<dbReference type="NCBIfam" id="TIGR02722">
    <property type="entry name" value="lp"/>
    <property type="match status" value="1"/>
</dbReference>
<evidence type="ECO:0000256" key="2">
    <source>
        <dbReference type="SAM" id="SignalP"/>
    </source>
</evidence>
<gene>
    <name evidence="3" type="primary">lpoB</name>
    <name evidence="3" type="ORF">D0907_07100</name>
    <name evidence="4" type="ORF">SAMN04487854_101245</name>
</gene>
<protein>
    <recommendedName>
        <fullName evidence="1">Penicillin-binding protein activator LpoB</fullName>
    </recommendedName>
</protein>
<reference evidence="4 5" key="1">
    <citation type="submission" date="2016-10" db="EMBL/GenBank/DDBJ databases">
        <authorList>
            <person name="Varghese N."/>
            <person name="Submissions S."/>
        </authorList>
    </citation>
    <scope>NUCLEOTIDE SEQUENCE [LARGE SCALE GENOMIC DNA]</scope>
    <source>
        <strain evidence="4 5">CGMCC 1.8499</strain>
    </source>
</reference>
<dbReference type="EMBL" id="FPAZ01000001">
    <property type="protein sequence ID" value="SFT34715.1"/>
    <property type="molecule type" value="Genomic_DNA"/>
</dbReference>
<evidence type="ECO:0000313" key="3">
    <source>
        <dbReference type="EMBL" id="AXV65040.1"/>
    </source>
</evidence>
<dbReference type="PANTHER" id="PTHR40593">
    <property type="entry name" value="PENICILLIN-BINDING PROTEIN ACTIVATOR LPOB"/>
    <property type="match status" value="1"/>
</dbReference>
<dbReference type="Proteomes" id="UP000264605">
    <property type="component" value="Chromosome"/>
</dbReference>
<evidence type="ECO:0000313" key="6">
    <source>
        <dbReference type="Proteomes" id="UP000264605"/>
    </source>
</evidence>
<dbReference type="PANTHER" id="PTHR40593:SF1">
    <property type="entry name" value="PENICILLIN-BINDING PROTEIN ACTIVATOR LPOB"/>
    <property type="match status" value="1"/>
</dbReference>
<dbReference type="GO" id="GO:0031241">
    <property type="term" value="C:periplasmic side of cell outer membrane"/>
    <property type="evidence" value="ECO:0007669"/>
    <property type="project" value="TreeGrafter"/>
</dbReference>
<dbReference type="Gene3D" id="3.40.50.10610">
    <property type="entry name" value="ABC-type transport auxiliary lipoprotein component"/>
    <property type="match status" value="1"/>
</dbReference>
<dbReference type="RefSeq" id="WP_036968915.1">
    <property type="nucleotide sequence ID" value="NZ_CP032090.1"/>
</dbReference>
<evidence type="ECO:0000313" key="4">
    <source>
        <dbReference type="EMBL" id="SFT34715.1"/>
    </source>
</evidence>
<dbReference type="GO" id="GO:0030234">
    <property type="term" value="F:enzyme regulator activity"/>
    <property type="evidence" value="ECO:0007669"/>
    <property type="project" value="TreeGrafter"/>
</dbReference>
<accession>A0AAD0RYN6</accession>
<sequence length="203" mass="22379">MKLYSVKSATAIAIATSLLLSGCANKAVVSYGDAQAVETTDINFGSTDLQKVASQMTDSLLASPVVGTLTANSRPIVFVERIKNKTSEHIDTESITDSISTQLLRSGKFRFVDMTRVEAVREQLNFQNVDPLVNPNTAIAFGQQVGAQYMLYGNLSSIVKSNADKADVYYKFTMRLMDLKSGLIEWADETEIRKTREKSTFGW</sequence>
<evidence type="ECO:0000256" key="1">
    <source>
        <dbReference type="NCBIfam" id="TIGR02722"/>
    </source>
</evidence>